<organism evidence="10 11">
    <name type="scientific">Vibrio quintilis</name>
    <dbReference type="NCBI Taxonomy" id="1117707"/>
    <lineage>
        <taxon>Bacteria</taxon>
        <taxon>Pseudomonadati</taxon>
        <taxon>Pseudomonadota</taxon>
        <taxon>Gammaproteobacteria</taxon>
        <taxon>Vibrionales</taxon>
        <taxon>Vibrionaceae</taxon>
        <taxon>Vibrio</taxon>
    </lineage>
</organism>
<dbReference type="PIRSF" id="PIRSF006305">
    <property type="entry name" value="Maf"/>
    <property type="match status" value="1"/>
</dbReference>
<dbReference type="STRING" id="1117707.VQ7734_01767"/>
<dbReference type="InterPro" id="IPR029001">
    <property type="entry name" value="ITPase-like_fam"/>
</dbReference>
<comment type="similarity">
    <text evidence="7 9">Belongs to the Maf family. YceF subfamily.</text>
</comment>
<evidence type="ECO:0000256" key="6">
    <source>
        <dbReference type="ARBA" id="ARBA00053369"/>
    </source>
</evidence>
<dbReference type="RefSeq" id="WP_073581527.1">
    <property type="nucleotide sequence ID" value="NZ_AP024897.1"/>
</dbReference>
<protein>
    <recommendedName>
        <fullName evidence="8 9">7-methyl-GTP pyrophosphatase</fullName>
        <shortName evidence="9">m(7)GTP pyrophosphatase</shortName>
        <ecNumber evidence="9">3.6.1.-</ecNumber>
    </recommendedName>
</protein>
<comment type="caution">
    <text evidence="9">Lacks conserved residue(s) required for the propagation of feature annotation.</text>
</comment>
<reference evidence="11" key="1">
    <citation type="submission" date="2016-12" db="EMBL/GenBank/DDBJ databases">
        <authorList>
            <person name="Rodrigo-Torres L."/>
            <person name="Arahal R.D."/>
            <person name="Lucena T."/>
        </authorList>
    </citation>
    <scope>NUCLEOTIDE SEQUENCE [LARGE SCALE GENOMIC DNA]</scope>
</reference>
<dbReference type="GO" id="GO:0009117">
    <property type="term" value="P:nucleotide metabolic process"/>
    <property type="evidence" value="ECO:0007669"/>
    <property type="project" value="UniProtKB-KW"/>
</dbReference>
<dbReference type="CDD" id="cd00555">
    <property type="entry name" value="Maf"/>
    <property type="match status" value="1"/>
</dbReference>
<keyword evidence="4 9" id="KW-0546">Nucleotide metabolism</keyword>
<keyword evidence="2 9" id="KW-0963">Cytoplasm</keyword>
<dbReference type="EMBL" id="FRFG01000019">
    <property type="protein sequence ID" value="SHO56004.1"/>
    <property type="molecule type" value="Genomic_DNA"/>
</dbReference>
<proteinExistence type="inferred from homology"/>
<evidence type="ECO:0000256" key="7">
    <source>
        <dbReference type="ARBA" id="ARBA00060749"/>
    </source>
</evidence>
<evidence type="ECO:0000256" key="9">
    <source>
        <dbReference type="HAMAP-Rule" id="MF_00528"/>
    </source>
</evidence>
<evidence type="ECO:0000313" key="10">
    <source>
        <dbReference type="EMBL" id="SHO56004.1"/>
    </source>
</evidence>
<dbReference type="PANTHER" id="PTHR43213">
    <property type="entry name" value="BIFUNCTIONAL DTTP/UTP PYROPHOSPHATASE/METHYLTRANSFERASE PROTEIN-RELATED"/>
    <property type="match status" value="1"/>
</dbReference>
<evidence type="ECO:0000256" key="2">
    <source>
        <dbReference type="ARBA" id="ARBA00022490"/>
    </source>
</evidence>
<feature type="site" description="Important for substrate specificity" evidence="9">
    <location>
        <position position="155"/>
    </location>
</feature>
<dbReference type="EC" id="3.6.1.-" evidence="9"/>
<keyword evidence="11" id="KW-1185">Reference proteome</keyword>
<dbReference type="PANTHER" id="PTHR43213:SF10">
    <property type="entry name" value="7-METHYL-GTP PYROPHOSPHATASE"/>
    <property type="match status" value="1"/>
</dbReference>
<evidence type="ECO:0000256" key="5">
    <source>
        <dbReference type="ARBA" id="ARBA00050213"/>
    </source>
</evidence>
<dbReference type="InterPro" id="IPR003697">
    <property type="entry name" value="Maf-like"/>
</dbReference>
<name>A0A1M7YTN3_9VIBR</name>
<comment type="subcellular location">
    <subcellularLocation>
        <location evidence="1 9">Cytoplasm</location>
    </subcellularLocation>
</comment>
<dbReference type="GO" id="GO:0005737">
    <property type="term" value="C:cytoplasm"/>
    <property type="evidence" value="ECO:0007669"/>
    <property type="project" value="UniProtKB-SubCell"/>
</dbReference>
<comment type="catalytic activity">
    <reaction evidence="5 9">
        <text>N(7)-methyl-GTP + H2O = N(7)-methyl-GMP + diphosphate + H(+)</text>
        <dbReference type="Rhea" id="RHEA:58744"/>
        <dbReference type="ChEBI" id="CHEBI:15377"/>
        <dbReference type="ChEBI" id="CHEBI:15378"/>
        <dbReference type="ChEBI" id="CHEBI:33019"/>
        <dbReference type="ChEBI" id="CHEBI:58285"/>
        <dbReference type="ChEBI" id="CHEBI:87133"/>
    </reaction>
</comment>
<gene>
    <name evidence="10" type="primary">yceF</name>
    <name evidence="10" type="ORF">VQ7734_01767</name>
</gene>
<keyword evidence="3 9" id="KW-0378">Hydrolase</keyword>
<dbReference type="Pfam" id="PF02545">
    <property type="entry name" value="Maf"/>
    <property type="match status" value="1"/>
</dbReference>
<dbReference type="HAMAP" id="MF_00528">
    <property type="entry name" value="Maf"/>
    <property type="match status" value="1"/>
</dbReference>
<feature type="site" description="Important for substrate specificity" evidence="9">
    <location>
        <position position="71"/>
    </location>
</feature>
<feature type="active site" description="Proton acceptor" evidence="9">
    <location>
        <position position="70"/>
    </location>
</feature>
<dbReference type="SUPFAM" id="SSF52972">
    <property type="entry name" value="ITPase-like"/>
    <property type="match status" value="1"/>
</dbReference>
<accession>A0A1M7YTN3</accession>
<dbReference type="Gene3D" id="3.90.950.10">
    <property type="match status" value="1"/>
</dbReference>
<sequence length="193" mass="21510">MNHYQLVLASTSVYRRQLLEKLEIPFMTASPVFDETPKAQESPDALVRRLAEGKARSCYTKKPSLIIGSDQVCVVNNNIIGKPGTREKAIEQLTAQSGQRVSFYTGLSVFNNESGTCHTDIDVFHVHFRTLTKQQIEHYVDKEQPLDCAGSFKSEKLGIALFKRLEGDDPNALIGLPLIKLIDMLEQAGMSVL</sequence>
<dbReference type="Proteomes" id="UP000184600">
    <property type="component" value="Unassembled WGS sequence"/>
</dbReference>
<evidence type="ECO:0000313" key="11">
    <source>
        <dbReference type="Proteomes" id="UP000184600"/>
    </source>
</evidence>
<evidence type="ECO:0000256" key="8">
    <source>
        <dbReference type="ARBA" id="ARBA00068163"/>
    </source>
</evidence>
<evidence type="ECO:0000256" key="1">
    <source>
        <dbReference type="ARBA" id="ARBA00004496"/>
    </source>
</evidence>
<feature type="site" description="Important for substrate specificity" evidence="9">
    <location>
        <position position="14"/>
    </location>
</feature>
<dbReference type="NCBIfam" id="TIGR00172">
    <property type="entry name" value="maf"/>
    <property type="match status" value="1"/>
</dbReference>
<dbReference type="FunFam" id="3.90.950.10:FF:000005">
    <property type="entry name" value="7-methyl-GTP pyrophosphatase"/>
    <property type="match status" value="1"/>
</dbReference>
<dbReference type="AlphaFoldDB" id="A0A1M7YTN3"/>
<dbReference type="GO" id="GO:0047429">
    <property type="term" value="F:nucleoside triphosphate diphosphatase activity"/>
    <property type="evidence" value="ECO:0007669"/>
    <property type="project" value="InterPro"/>
</dbReference>
<evidence type="ECO:0000256" key="3">
    <source>
        <dbReference type="ARBA" id="ARBA00022801"/>
    </source>
</evidence>
<dbReference type="OrthoDB" id="9813694at2"/>
<comment type="function">
    <text evidence="6 9">Nucleoside triphosphate pyrophosphatase that hydrolyzes 7-methyl-GTP (m(7)GTP). May have a dual role in cell division arrest and in preventing the incorporation of modified nucleotides into cellular nucleic acids.</text>
</comment>
<evidence type="ECO:0000256" key="4">
    <source>
        <dbReference type="ARBA" id="ARBA00023080"/>
    </source>
</evidence>
<comment type="cofactor">
    <cofactor evidence="9">
        <name>a divalent metal cation</name>
        <dbReference type="ChEBI" id="CHEBI:60240"/>
    </cofactor>
</comment>